<dbReference type="Pfam" id="PF01061">
    <property type="entry name" value="ABC2_membrane"/>
    <property type="match status" value="1"/>
</dbReference>
<keyword evidence="5" id="KW-0046">Antibiotic resistance</keyword>
<protein>
    <recommendedName>
        <fullName evidence="6">Transport permease protein</fullName>
    </recommendedName>
</protein>
<reference evidence="8 9" key="1">
    <citation type="submission" date="2023-08" db="EMBL/GenBank/DDBJ databases">
        <title>Phytohabitans sansha sp. nov., isolated from marine sediment.</title>
        <authorList>
            <person name="Zhao Y."/>
            <person name="Yi K."/>
        </authorList>
    </citation>
    <scope>NUCLEOTIDE SEQUENCE [LARGE SCALE GENOMIC DNA]</scope>
    <source>
        <strain evidence="8 9">ZYX-F-186</strain>
    </source>
</reference>
<dbReference type="PROSITE" id="PS51012">
    <property type="entry name" value="ABC_TM2"/>
    <property type="match status" value="1"/>
</dbReference>
<accession>A0ABU0ZND3</accession>
<keyword evidence="9" id="KW-1185">Reference proteome</keyword>
<evidence type="ECO:0000313" key="9">
    <source>
        <dbReference type="Proteomes" id="UP001230908"/>
    </source>
</evidence>
<dbReference type="PIRSF" id="PIRSF006648">
    <property type="entry name" value="DrrB"/>
    <property type="match status" value="1"/>
</dbReference>
<evidence type="ECO:0000256" key="6">
    <source>
        <dbReference type="RuleBase" id="RU361157"/>
    </source>
</evidence>
<name>A0ABU0ZND3_9ACTN</name>
<keyword evidence="2 6" id="KW-0812">Transmembrane</keyword>
<dbReference type="InterPro" id="IPR013525">
    <property type="entry name" value="ABC2_TM"/>
</dbReference>
<evidence type="ECO:0000313" key="8">
    <source>
        <dbReference type="EMBL" id="MDQ7908550.1"/>
    </source>
</evidence>
<dbReference type="PANTHER" id="PTHR43229:SF2">
    <property type="entry name" value="NODULATION PROTEIN J"/>
    <property type="match status" value="1"/>
</dbReference>
<comment type="caution">
    <text evidence="8">The sequence shown here is derived from an EMBL/GenBank/DDBJ whole genome shotgun (WGS) entry which is preliminary data.</text>
</comment>
<feature type="transmembrane region" description="Helical" evidence="6">
    <location>
        <begin position="68"/>
        <end position="91"/>
    </location>
</feature>
<dbReference type="InterPro" id="IPR047817">
    <property type="entry name" value="ABC2_TM_bact-type"/>
</dbReference>
<dbReference type="PANTHER" id="PTHR43229">
    <property type="entry name" value="NODULATION PROTEIN J"/>
    <property type="match status" value="1"/>
</dbReference>
<evidence type="ECO:0000256" key="3">
    <source>
        <dbReference type="ARBA" id="ARBA00022989"/>
    </source>
</evidence>
<comment type="similarity">
    <text evidence="6">Belongs to the ABC-2 integral membrane protein family.</text>
</comment>
<feature type="domain" description="ABC transmembrane type-2" evidence="7">
    <location>
        <begin position="27"/>
        <end position="260"/>
    </location>
</feature>
<evidence type="ECO:0000256" key="1">
    <source>
        <dbReference type="ARBA" id="ARBA00004141"/>
    </source>
</evidence>
<comment type="subcellular location">
    <subcellularLocation>
        <location evidence="6">Cell membrane</location>
        <topology evidence="6">Multi-pass membrane protein</topology>
    </subcellularLocation>
    <subcellularLocation>
        <location evidence="1">Membrane</location>
        <topology evidence="1">Multi-pass membrane protein</topology>
    </subcellularLocation>
</comment>
<feature type="transmembrane region" description="Helical" evidence="6">
    <location>
        <begin position="112"/>
        <end position="136"/>
    </location>
</feature>
<gene>
    <name evidence="8" type="ORF">RB614_28870</name>
</gene>
<dbReference type="EMBL" id="JAVHUY010000031">
    <property type="protein sequence ID" value="MDQ7908550.1"/>
    <property type="molecule type" value="Genomic_DNA"/>
</dbReference>
<keyword evidence="3 6" id="KW-1133">Transmembrane helix</keyword>
<feature type="transmembrane region" description="Helical" evidence="6">
    <location>
        <begin position="185"/>
        <end position="210"/>
    </location>
</feature>
<organism evidence="8 9">
    <name type="scientific">Phytohabitans maris</name>
    <dbReference type="NCBI Taxonomy" id="3071409"/>
    <lineage>
        <taxon>Bacteria</taxon>
        <taxon>Bacillati</taxon>
        <taxon>Actinomycetota</taxon>
        <taxon>Actinomycetes</taxon>
        <taxon>Micromonosporales</taxon>
        <taxon>Micromonosporaceae</taxon>
    </lineage>
</organism>
<dbReference type="RefSeq" id="WP_308715821.1">
    <property type="nucleotide sequence ID" value="NZ_JAVHUY010000031.1"/>
</dbReference>
<keyword evidence="6" id="KW-0813">Transport</keyword>
<evidence type="ECO:0000256" key="4">
    <source>
        <dbReference type="ARBA" id="ARBA00023136"/>
    </source>
</evidence>
<evidence type="ECO:0000259" key="7">
    <source>
        <dbReference type="PROSITE" id="PS51012"/>
    </source>
</evidence>
<evidence type="ECO:0000256" key="2">
    <source>
        <dbReference type="ARBA" id="ARBA00022692"/>
    </source>
</evidence>
<feature type="transmembrane region" description="Helical" evidence="6">
    <location>
        <begin position="230"/>
        <end position="253"/>
    </location>
</feature>
<dbReference type="Proteomes" id="UP001230908">
    <property type="component" value="Unassembled WGS sequence"/>
</dbReference>
<evidence type="ECO:0000256" key="5">
    <source>
        <dbReference type="ARBA" id="ARBA00023251"/>
    </source>
</evidence>
<feature type="transmembrane region" description="Helical" evidence="6">
    <location>
        <begin position="25"/>
        <end position="48"/>
    </location>
</feature>
<keyword evidence="6" id="KW-1003">Cell membrane</keyword>
<proteinExistence type="inferred from homology"/>
<dbReference type="InterPro" id="IPR051784">
    <property type="entry name" value="Nod_factor_ABC_transporter"/>
</dbReference>
<keyword evidence="4 6" id="KW-0472">Membrane</keyword>
<dbReference type="InterPro" id="IPR000412">
    <property type="entry name" value="ABC_2_transport"/>
</dbReference>
<sequence>MSTVALAVRDSGTMLRRSLLRMRRYPSMTFMLIGMPVVFLLLFVYVFGGTLGNGLGAASGGHEAYANYVVPGILLMAIAGTAQGTAITVAMDMTEGIIARFRTMAIFRPSVLTGHVLGAVVQTMLGLAVVVGIALLVGFRPNANPVEWLAAAGVLAMTGVALTWLSVALGLAADSVESASNLPMPLVLLPFLGSGFVPTESMPTAVRWFAEYQPFTPIMETLRGLLLGTGIGADAGAAAAWCAGITVVGFLWARRRYNRNTAR</sequence>
<feature type="transmembrane region" description="Helical" evidence="6">
    <location>
        <begin position="148"/>
        <end position="173"/>
    </location>
</feature>